<feature type="signal peptide" evidence="7">
    <location>
        <begin position="1"/>
        <end position="16"/>
    </location>
</feature>
<keyword evidence="5 9" id="KW-0418">Kinase</keyword>
<comment type="similarity">
    <text evidence="1">Belongs to the protein kinase superfamily. CMGC Ser/Thr protein kinase family. GSK-3 subfamily.</text>
</comment>
<evidence type="ECO:0000256" key="6">
    <source>
        <dbReference type="ARBA" id="ARBA00022840"/>
    </source>
</evidence>
<evidence type="ECO:0000256" key="4">
    <source>
        <dbReference type="ARBA" id="ARBA00022741"/>
    </source>
</evidence>
<feature type="chain" id="PRO_5013836356" evidence="7">
    <location>
        <begin position="17"/>
        <end position="390"/>
    </location>
</feature>
<keyword evidence="4" id="KW-0547">Nucleotide-binding</keyword>
<dbReference type="Gene3D" id="1.10.510.10">
    <property type="entry name" value="Transferase(Phosphotransferase) domain 1"/>
    <property type="match status" value="1"/>
</dbReference>
<protein>
    <submittedName>
        <fullName evidence="9">Kinase domain protein</fullName>
    </submittedName>
</protein>
<proteinExistence type="inferred from homology"/>
<dbReference type="InterPro" id="IPR011009">
    <property type="entry name" value="Kinase-like_dom_sf"/>
</dbReference>
<dbReference type="GO" id="GO:0030424">
    <property type="term" value="C:axon"/>
    <property type="evidence" value="ECO:0007669"/>
    <property type="project" value="TreeGrafter"/>
</dbReference>
<dbReference type="PANTHER" id="PTHR24057">
    <property type="entry name" value="GLYCOGEN SYNTHASE KINASE-3 ALPHA"/>
    <property type="match status" value="1"/>
</dbReference>
<keyword evidence="10" id="KW-1185">Reference proteome</keyword>
<evidence type="ECO:0000256" key="3">
    <source>
        <dbReference type="ARBA" id="ARBA00022679"/>
    </source>
</evidence>
<evidence type="ECO:0000256" key="1">
    <source>
        <dbReference type="ARBA" id="ARBA00005527"/>
    </source>
</evidence>
<dbReference type="EMBL" id="KZ348731">
    <property type="protein sequence ID" value="PIO65785.1"/>
    <property type="molecule type" value="Genomic_DNA"/>
</dbReference>
<dbReference type="InterPro" id="IPR000719">
    <property type="entry name" value="Prot_kinase_dom"/>
</dbReference>
<accession>A0A2G9U6J0</accession>
<dbReference type="SUPFAM" id="SSF56112">
    <property type="entry name" value="Protein kinase-like (PK-like)"/>
    <property type="match status" value="1"/>
</dbReference>
<dbReference type="Proteomes" id="UP000230423">
    <property type="component" value="Unassembled WGS sequence"/>
</dbReference>
<dbReference type="GO" id="GO:0004674">
    <property type="term" value="F:protein serine/threonine kinase activity"/>
    <property type="evidence" value="ECO:0007669"/>
    <property type="project" value="UniProtKB-KW"/>
</dbReference>
<dbReference type="GO" id="GO:0032436">
    <property type="term" value="P:positive regulation of proteasomal ubiquitin-dependent protein catabolic process"/>
    <property type="evidence" value="ECO:0007669"/>
    <property type="project" value="TreeGrafter"/>
</dbReference>
<dbReference type="GO" id="GO:0090090">
    <property type="term" value="P:negative regulation of canonical Wnt signaling pathway"/>
    <property type="evidence" value="ECO:0007669"/>
    <property type="project" value="TreeGrafter"/>
</dbReference>
<organism evidence="9 10">
    <name type="scientific">Teladorsagia circumcincta</name>
    <name type="common">Brown stomach worm</name>
    <name type="synonym">Ostertagia circumcincta</name>
    <dbReference type="NCBI Taxonomy" id="45464"/>
    <lineage>
        <taxon>Eukaryota</taxon>
        <taxon>Metazoa</taxon>
        <taxon>Ecdysozoa</taxon>
        <taxon>Nematoda</taxon>
        <taxon>Chromadorea</taxon>
        <taxon>Rhabditida</taxon>
        <taxon>Rhabditina</taxon>
        <taxon>Rhabditomorpha</taxon>
        <taxon>Strongyloidea</taxon>
        <taxon>Trichostrongylidae</taxon>
        <taxon>Teladorsagia</taxon>
    </lineage>
</organism>
<dbReference type="AlphaFoldDB" id="A0A2G9U6J0"/>
<dbReference type="GO" id="GO:0070507">
    <property type="term" value="P:regulation of microtubule cytoskeleton organization"/>
    <property type="evidence" value="ECO:0007669"/>
    <property type="project" value="TreeGrafter"/>
</dbReference>
<keyword evidence="3" id="KW-0808">Transferase</keyword>
<dbReference type="Gene3D" id="3.30.200.20">
    <property type="entry name" value="Phosphorylase Kinase, domain 1"/>
    <property type="match status" value="1"/>
</dbReference>
<dbReference type="GO" id="GO:0005524">
    <property type="term" value="F:ATP binding"/>
    <property type="evidence" value="ECO:0007669"/>
    <property type="project" value="UniProtKB-KW"/>
</dbReference>
<name>A0A2G9U6J0_TELCI</name>
<dbReference type="PROSITE" id="PS50011">
    <property type="entry name" value="PROTEIN_KINASE_DOM"/>
    <property type="match status" value="1"/>
</dbReference>
<evidence type="ECO:0000259" key="8">
    <source>
        <dbReference type="PROSITE" id="PS50011"/>
    </source>
</evidence>
<dbReference type="GO" id="GO:0030154">
    <property type="term" value="P:cell differentiation"/>
    <property type="evidence" value="ECO:0007669"/>
    <property type="project" value="TreeGrafter"/>
</dbReference>
<dbReference type="InterPro" id="IPR008271">
    <property type="entry name" value="Ser/Thr_kinase_AS"/>
</dbReference>
<keyword evidence="2" id="KW-0723">Serine/threonine-protein kinase</keyword>
<dbReference type="Pfam" id="PF00069">
    <property type="entry name" value="Pkinase"/>
    <property type="match status" value="1"/>
</dbReference>
<evidence type="ECO:0000256" key="7">
    <source>
        <dbReference type="SAM" id="SignalP"/>
    </source>
</evidence>
<evidence type="ECO:0000256" key="2">
    <source>
        <dbReference type="ARBA" id="ARBA00022527"/>
    </source>
</evidence>
<keyword evidence="7" id="KW-0732">Signal</keyword>
<gene>
    <name evidence="9" type="ORF">TELCIR_12525</name>
</gene>
<keyword evidence="6" id="KW-0067">ATP-binding</keyword>
<dbReference type="GO" id="GO:0005634">
    <property type="term" value="C:nucleus"/>
    <property type="evidence" value="ECO:0007669"/>
    <property type="project" value="TreeGrafter"/>
</dbReference>
<dbReference type="PANTHER" id="PTHR24057:SF18">
    <property type="entry name" value="SERINE_THREONINE-PROTEIN KINASE R03D7.5-RELATED"/>
    <property type="match status" value="1"/>
</dbReference>
<dbReference type="OrthoDB" id="192887at2759"/>
<evidence type="ECO:0000313" key="9">
    <source>
        <dbReference type="EMBL" id="PIO65785.1"/>
    </source>
</evidence>
<dbReference type="GO" id="GO:0007165">
    <property type="term" value="P:signal transduction"/>
    <property type="evidence" value="ECO:0007669"/>
    <property type="project" value="TreeGrafter"/>
</dbReference>
<dbReference type="FunFam" id="1.10.510.10:FF:000624">
    <property type="entry name" value="Mitogen-activated protein kinase"/>
    <property type="match status" value="1"/>
</dbReference>
<dbReference type="GO" id="GO:0005829">
    <property type="term" value="C:cytosol"/>
    <property type="evidence" value="ECO:0007669"/>
    <property type="project" value="TreeGrafter"/>
</dbReference>
<evidence type="ECO:0000256" key="5">
    <source>
        <dbReference type="ARBA" id="ARBA00022777"/>
    </source>
</evidence>
<evidence type="ECO:0000313" key="10">
    <source>
        <dbReference type="Proteomes" id="UP000230423"/>
    </source>
</evidence>
<dbReference type="SMART" id="SM00220">
    <property type="entry name" value="S_TKc"/>
    <property type="match status" value="1"/>
</dbReference>
<feature type="non-terminal residue" evidence="9">
    <location>
        <position position="390"/>
    </location>
</feature>
<reference evidence="9 10" key="1">
    <citation type="submission" date="2015-09" db="EMBL/GenBank/DDBJ databases">
        <title>Draft genome of the parasitic nematode Teladorsagia circumcincta isolate WARC Sus (inbred).</title>
        <authorList>
            <person name="Mitreva M."/>
        </authorList>
    </citation>
    <scope>NUCLEOTIDE SEQUENCE [LARGE SCALE GENOMIC DNA]</scope>
    <source>
        <strain evidence="9 10">S</strain>
    </source>
</reference>
<dbReference type="PROSITE" id="PS00108">
    <property type="entry name" value="PROTEIN_KINASE_ST"/>
    <property type="match status" value="1"/>
</dbReference>
<sequence length="390" mass="45718">MLIANVLLMNTMVACCTYVFEHNVENTQEIWLFERYSQVMEYDSTPFIPPPLTIFYHLYWLFRWVRVRNFSRKNLLDASLKLFLSDEQIERIHSFEEECIEDMEREKDIRKQSSNDERIHRTAERSDQILNRMNIVENIVRTDVRNLDMVLKTMETRHEVPHFHYETEPMCTEDESICESFVFEFLPDTLASVIKKEKLDETDIKIYTWQLFNGLRYLSMHQIVHRDIKPLNVLIDHTLALLKIGDFGSAKIVRRLTKSTAYQVTRFYRPPELLLGSEYYNWTVDLWSAGCVLGEMLRGNVLFPGRHYKHQLKLIFLCLGSPTEEDVKLMKVPTRIVSNGRVVVGTGLGTLCPDADPGMLEILAKVLVYRPCNRLYGRQLLTHPAFASIL</sequence>
<dbReference type="InterPro" id="IPR050591">
    <property type="entry name" value="GSK-3"/>
</dbReference>
<feature type="domain" description="Protein kinase" evidence="8">
    <location>
        <begin position="78"/>
        <end position="386"/>
    </location>
</feature>